<feature type="compositionally biased region" description="Low complexity" evidence="9">
    <location>
        <begin position="683"/>
        <end position="696"/>
    </location>
</feature>
<keyword evidence="2" id="KW-0812">Transmembrane</keyword>
<keyword evidence="8" id="KW-0325">Glycoprotein</keyword>
<keyword evidence="5" id="KW-0472">Membrane</keyword>
<evidence type="ECO:0000256" key="8">
    <source>
        <dbReference type="ARBA" id="ARBA00023180"/>
    </source>
</evidence>
<sequence>MFSIVSAFPLAESIPQQSLTCYNDYTSLMTCMWEECSEPGIKVYFHCKTFLSVSLPNPHTNRSIVYCILTFPVQPLPPQSLFINVTEGGDFLLAWEAAGGINGSTWPDNILEYEVTYKRDWESWGSSSSVLVSNTSKYLFSHNSLVPGSTYVARVRAKPSQESNFTGQYSAWSTEVSWETQAGDDGHPKNLHCLFNGVDRLLCSWEVRQEVTSSVLFTLFYKATQTSEEKECLPIHEKKLPNIPYVLQSCEISITSPNHMCQYNISVRPQKVEMQLELFKHIKVPAPVNLTVTKTKDQEYKLRWVKHALHYEDIRQTYEVLYWKADQTSTDEPHLVLRQDSLEPLTCYRAKVRARVHASSGYNGTWSEWSEEHTWKTEHGTSDMVFYVRDFIERDSKKWEEKIPNPSKSQLVQGFFQVRGSCTLQSCTWEEGGGRRAGCLGPSSEASKTKLSYIVLDLKNQHQFSPVSSPASLPSSPFDSISNQSTSQSSSPTLLTSVGTAKADTATQKRMTHFSYNGPYLFFPCGQLQTNAHQGLGASPVRIRENPTFLQYVSLPQKDCFQFPPLQKTGATHLHPFACLDQKEKTHPVAEGQDALQDQPVGEEGVKEKREGQRSPIAVPVISSSQKCPLGYITSEGLCLPPAKESVSLSPSLDPQEQMLTTADYTSSPALPSGRSGVSLPVPAQASAAPPGSQQPELGSNMTLPLDLPKCISLSPSALLEGVAQENDLVTFNPDGGRPVFLYQVGEYCFFPGLKPSEKTPLSQKPVCDGGSTNNNKDDAVCMQAIQLFKAPKTDDYFGQQPAVRARELC</sequence>
<dbReference type="Pfam" id="PF09240">
    <property type="entry name" value="IL6Ra-bind"/>
    <property type="match status" value="1"/>
</dbReference>
<dbReference type="PROSITE" id="PS01355">
    <property type="entry name" value="HEMATOPO_REC_S_F1"/>
    <property type="match status" value="1"/>
</dbReference>
<feature type="region of interest" description="Disordered" evidence="9">
    <location>
        <begin position="466"/>
        <end position="496"/>
    </location>
</feature>
<feature type="region of interest" description="Disordered" evidence="9">
    <location>
        <begin position="588"/>
        <end position="615"/>
    </location>
</feature>
<dbReference type="InterPro" id="IPR003531">
    <property type="entry name" value="Hempt_rcpt_S_F1_CS"/>
</dbReference>
<feature type="compositionally biased region" description="Basic and acidic residues" evidence="9">
    <location>
        <begin position="604"/>
        <end position="613"/>
    </location>
</feature>
<dbReference type="SUPFAM" id="SSF49265">
    <property type="entry name" value="Fibronectin type III"/>
    <property type="match status" value="4"/>
</dbReference>
<dbReference type="Pfam" id="PF21460">
    <property type="entry name" value="IL3Rb_N"/>
    <property type="match status" value="1"/>
</dbReference>
<keyword evidence="7" id="KW-0675">Receptor</keyword>
<name>A0A7M4FQE1_CROPO</name>
<evidence type="ECO:0000256" key="5">
    <source>
        <dbReference type="ARBA" id="ARBA00023136"/>
    </source>
</evidence>
<keyword evidence="6" id="KW-1015">Disulfide bond</keyword>
<dbReference type="InterPro" id="IPR003961">
    <property type="entry name" value="FN3_dom"/>
</dbReference>
<accession>A0A7M4FQE1</accession>
<reference evidence="11" key="2">
    <citation type="submission" date="2025-09" db="UniProtKB">
        <authorList>
            <consortium name="Ensembl"/>
        </authorList>
    </citation>
    <scope>IDENTIFICATION</scope>
</reference>
<dbReference type="GO" id="GO:0004896">
    <property type="term" value="F:cytokine receptor activity"/>
    <property type="evidence" value="ECO:0007669"/>
    <property type="project" value="InterPro"/>
</dbReference>
<gene>
    <name evidence="11" type="primary">CSF2RB</name>
</gene>
<reference evidence="11" key="1">
    <citation type="submission" date="2025-08" db="UniProtKB">
        <authorList>
            <consortium name="Ensembl"/>
        </authorList>
    </citation>
    <scope>IDENTIFICATION</scope>
</reference>
<protein>
    <submittedName>
        <fullName evidence="11">Colony stimulating factor 2 receptor subunit beta</fullName>
    </submittedName>
</protein>
<comment type="subcellular location">
    <subcellularLocation>
        <location evidence="1">Membrane</location>
        <topology evidence="1">Single-pass type I membrane protein</topology>
    </subcellularLocation>
</comment>
<dbReference type="PANTHER" id="PTHR23037">
    <property type="entry name" value="CYTOKINE RECEPTOR"/>
    <property type="match status" value="1"/>
</dbReference>
<dbReference type="InterPro" id="IPR015321">
    <property type="entry name" value="TypeI_recpt_CBD"/>
</dbReference>
<dbReference type="GO" id="GO:0016064">
    <property type="term" value="P:immunoglobulin mediated immune response"/>
    <property type="evidence" value="ECO:0007669"/>
    <property type="project" value="TreeGrafter"/>
</dbReference>
<dbReference type="InterPro" id="IPR048668">
    <property type="entry name" value="IL3RB_N"/>
</dbReference>
<dbReference type="SMART" id="SM00060">
    <property type="entry name" value="FN3"/>
    <property type="match status" value="2"/>
</dbReference>
<evidence type="ECO:0000313" key="12">
    <source>
        <dbReference type="Proteomes" id="UP000594220"/>
    </source>
</evidence>
<evidence type="ECO:0000256" key="2">
    <source>
        <dbReference type="ARBA" id="ARBA00022692"/>
    </source>
</evidence>
<evidence type="ECO:0000313" key="11">
    <source>
        <dbReference type="Ensembl" id="ENSCPRP00005027341.1"/>
    </source>
</evidence>
<keyword evidence="4" id="KW-1133">Transmembrane helix</keyword>
<dbReference type="Ensembl" id="ENSCPRT00005031959.1">
    <property type="protein sequence ID" value="ENSCPRP00005027341.1"/>
    <property type="gene ID" value="ENSCPRG00005018937.1"/>
</dbReference>
<feature type="domain" description="Fibronectin type-III" evidence="10">
    <location>
        <begin position="286"/>
        <end position="377"/>
    </location>
</feature>
<organism evidence="11 12">
    <name type="scientific">Crocodylus porosus</name>
    <name type="common">Saltwater crocodile</name>
    <name type="synonym">Estuarine crocodile</name>
    <dbReference type="NCBI Taxonomy" id="8502"/>
    <lineage>
        <taxon>Eukaryota</taxon>
        <taxon>Metazoa</taxon>
        <taxon>Chordata</taxon>
        <taxon>Craniata</taxon>
        <taxon>Vertebrata</taxon>
        <taxon>Euteleostomi</taxon>
        <taxon>Archelosauria</taxon>
        <taxon>Archosauria</taxon>
        <taxon>Crocodylia</taxon>
        <taxon>Longirostres</taxon>
        <taxon>Crocodylidae</taxon>
        <taxon>Crocodylus</taxon>
    </lineage>
</organism>
<keyword evidence="12" id="KW-1185">Reference proteome</keyword>
<dbReference type="GeneTree" id="ENSGT00510000048963"/>
<evidence type="ECO:0000256" key="1">
    <source>
        <dbReference type="ARBA" id="ARBA00004479"/>
    </source>
</evidence>
<feature type="domain" description="Fibronectin type-III" evidence="10">
    <location>
        <begin position="77"/>
        <end position="183"/>
    </location>
</feature>
<feature type="region of interest" description="Disordered" evidence="9">
    <location>
        <begin position="665"/>
        <end position="700"/>
    </location>
</feature>
<dbReference type="InterPro" id="IPR036116">
    <property type="entry name" value="FN3_sf"/>
</dbReference>
<dbReference type="Gene3D" id="2.60.40.10">
    <property type="entry name" value="Immunoglobulins"/>
    <property type="match status" value="4"/>
</dbReference>
<dbReference type="InterPro" id="IPR013783">
    <property type="entry name" value="Ig-like_fold"/>
</dbReference>
<evidence type="ECO:0000256" key="3">
    <source>
        <dbReference type="ARBA" id="ARBA00022729"/>
    </source>
</evidence>
<evidence type="ECO:0000256" key="4">
    <source>
        <dbReference type="ARBA" id="ARBA00022989"/>
    </source>
</evidence>
<evidence type="ECO:0000256" key="9">
    <source>
        <dbReference type="SAM" id="MobiDB-lite"/>
    </source>
</evidence>
<evidence type="ECO:0000256" key="6">
    <source>
        <dbReference type="ARBA" id="ARBA00023157"/>
    </source>
</evidence>
<dbReference type="OMA" id="LRFCGMY"/>
<proteinExistence type="predicted"/>
<dbReference type="CDD" id="cd00063">
    <property type="entry name" value="FN3"/>
    <property type="match status" value="2"/>
</dbReference>
<dbReference type="PROSITE" id="PS50853">
    <property type="entry name" value="FN3"/>
    <property type="match status" value="2"/>
</dbReference>
<dbReference type="GO" id="GO:0009897">
    <property type="term" value="C:external side of plasma membrane"/>
    <property type="evidence" value="ECO:0007669"/>
    <property type="project" value="TreeGrafter"/>
</dbReference>
<dbReference type="PANTHER" id="PTHR23037:SF22">
    <property type="entry name" value="CYTOKINE RECEPTOR COMMON SUBUNIT BETA"/>
    <property type="match status" value="1"/>
</dbReference>
<dbReference type="Proteomes" id="UP000594220">
    <property type="component" value="Unplaced"/>
</dbReference>
<keyword evidence="3" id="KW-0732">Signal</keyword>
<evidence type="ECO:0000256" key="7">
    <source>
        <dbReference type="ARBA" id="ARBA00023170"/>
    </source>
</evidence>
<dbReference type="AlphaFoldDB" id="A0A7M4FQE1"/>
<evidence type="ECO:0000259" key="10">
    <source>
        <dbReference type="PROSITE" id="PS50853"/>
    </source>
</evidence>